<feature type="transmembrane region" description="Helical" evidence="1">
    <location>
        <begin position="165"/>
        <end position="187"/>
    </location>
</feature>
<organism evidence="2 3">
    <name type="scientific">Nocardiopsis aegyptia</name>
    <dbReference type="NCBI Taxonomy" id="220378"/>
    <lineage>
        <taxon>Bacteria</taxon>
        <taxon>Bacillati</taxon>
        <taxon>Actinomycetota</taxon>
        <taxon>Actinomycetes</taxon>
        <taxon>Streptosporangiales</taxon>
        <taxon>Nocardiopsidaceae</taxon>
        <taxon>Nocardiopsis</taxon>
    </lineage>
</organism>
<keyword evidence="3" id="KW-1185">Reference proteome</keyword>
<proteinExistence type="predicted"/>
<dbReference type="AlphaFoldDB" id="A0A7Z0EQU5"/>
<keyword evidence="1" id="KW-0472">Membrane</keyword>
<evidence type="ECO:0008006" key="4">
    <source>
        <dbReference type="Google" id="ProtNLM"/>
    </source>
</evidence>
<gene>
    <name evidence="2" type="ORF">HNR10_003932</name>
</gene>
<evidence type="ECO:0000313" key="3">
    <source>
        <dbReference type="Proteomes" id="UP000572051"/>
    </source>
</evidence>
<dbReference type="RefSeq" id="WP_179825673.1">
    <property type="nucleotide sequence ID" value="NZ_JACCFS010000001.1"/>
</dbReference>
<keyword evidence="1" id="KW-1133">Transmembrane helix</keyword>
<evidence type="ECO:0000313" key="2">
    <source>
        <dbReference type="EMBL" id="NYJ36051.1"/>
    </source>
</evidence>
<comment type="caution">
    <text evidence="2">The sequence shown here is derived from an EMBL/GenBank/DDBJ whole genome shotgun (WGS) entry which is preliminary data.</text>
</comment>
<feature type="transmembrane region" description="Helical" evidence="1">
    <location>
        <begin position="207"/>
        <end position="227"/>
    </location>
</feature>
<sequence length="241" mass="24507">MSYAGADHVHWDQRDGRVAAVAAAVVFSFWVVEVVLPGVGAAQGVLADPATSFGRFLDGAHRVASILAVLAAALGLSLGARWSRRWLTVSWASMAVFGAASLTASLLPGPCVVSTDVACAAESLVEGLAGATVAQAVVAVVAMLASLLGVVSLAVSLRLHRKRSWIPVAAVAAVQTVVVVAVLVLAGRMLAADGSGAPGVTLGLLERAHLVTVALWLLSAGVLPGPWKRPPHDGRTAPGRV</sequence>
<feature type="transmembrane region" description="Helical" evidence="1">
    <location>
        <begin position="18"/>
        <end position="39"/>
    </location>
</feature>
<dbReference type="EMBL" id="JACCFS010000001">
    <property type="protein sequence ID" value="NYJ36051.1"/>
    <property type="molecule type" value="Genomic_DNA"/>
</dbReference>
<evidence type="ECO:0000256" key="1">
    <source>
        <dbReference type="SAM" id="Phobius"/>
    </source>
</evidence>
<name>A0A7Z0EQU5_9ACTN</name>
<keyword evidence="1" id="KW-0812">Transmembrane</keyword>
<reference evidence="2 3" key="1">
    <citation type="submission" date="2020-07" db="EMBL/GenBank/DDBJ databases">
        <title>Sequencing the genomes of 1000 actinobacteria strains.</title>
        <authorList>
            <person name="Klenk H.-P."/>
        </authorList>
    </citation>
    <scope>NUCLEOTIDE SEQUENCE [LARGE SCALE GENOMIC DNA]</scope>
    <source>
        <strain evidence="2 3">DSM 44442</strain>
    </source>
</reference>
<feature type="transmembrane region" description="Helical" evidence="1">
    <location>
        <begin position="59"/>
        <end position="79"/>
    </location>
</feature>
<accession>A0A7Z0EQU5</accession>
<protein>
    <recommendedName>
        <fullName evidence="4">DUF998 domain-containing protein</fullName>
    </recommendedName>
</protein>
<dbReference type="Proteomes" id="UP000572051">
    <property type="component" value="Unassembled WGS sequence"/>
</dbReference>
<feature type="transmembrane region" description="Helical" evidence="1">
    <location>
        <begin position="127"/>
        <end position="153"/>
    </location>
</feature>
<feature type="transmembrane region" description="Helical" evidence="1">
    <location>
        <begin position="86"/>
        <end position="107"/>
    </location>
</feature>